<dbReference type="VEuPathDB" id="PiroplasmaDB:TpMuguga_04g00634"/>
<dbReference type="KEGG" id="tpv:TP04_0634"/>
<sequence>MEILVEFLRTLTANLSKHTTSVIKTSVNHSKLIRSLVIKIGTSRHKTKVNLLLWGSLWKLPFLKKSFTDATSRVEVIIKPIEDSVAIDIGTEILAEFLLLTTMVSTMCYSIYLRRSRYNVLLEKQENQESKILSRIEYIEQEISKLFDFKSKIDEIRKE</sequence>
<dbReference type="InterPro" id="IPR010754">
    <property type="entry name" value="OPA3-like"/>
</dbReference>
<proteinExistence type="predicted"/>
<dbReference type="eggNOG" id="ENOG502TN0I">
    <property type="taxonomic scope" value="Eukaryota"/>
</dbReference>
<keyword evidence="2" id="KW-1185">Reference proteome</keyword>
<evidence type="ECO:0000313" key="2">
    <source>
        <dbReference type="Proteomes" id="UP000001949"/>
    </source>
</evidence>
<organism evidence="1 2">
    <name type="scientific">Theileria parva</name>
    <name type="common">East coast fever infection agent</name>
    <dbReference type="NCBI Taxonomy" id="5875"/>
    <lineage>
        <taxon>Eukaryota</taxon>
        <taxon>Sar</taxon>
        <taxon>Alveolata</taxon>
        <taxon>Apicomplexa</taxon>
        <taxon>Aconoidasida</taxon>
        <taxon>Piroplasmida</taxon>
        <taxon>Theileriidae</taxon>
        <taxon>Theileria</taxon>
    </lineage>
</organism>
<dbReference type="EMBL" id="AAGK01000004">
    <property type="protein sequence ID" value="EAN31986.1"/>
    <property type="molecule type" value="Genomic_DNA"/>
</dbReference>
<gene>
    <name evidence="1" type="ordered locus">TP04_0634</name>
</gene>
<dbReference type="Proteomes" id="UP000001949">
    <property type="component" value="Unassembled WGS sequence"/>
</dbReference>
<dbReference type="AlphaFoldDB" id="Q4N3K8"/>
<comment type="caution">
    <text evidence="1">The sequence shown here is derived from an EMBL/GenBank/DDBJ whole genome shotgun (WGS) entry which is preliminary data.</text>
</comment>
<dbReference type="OMA" id="MISTMFY"/>
<dbReference type="InParanoid" id="Q4N3K8"/>
<dbReference type="GeneID" id="3501228"/>
<reference evidence="1 2" key="1">
    <citation type="journal article" date="2005" name="Science">
        <title>Genome sequence of Theileria parva, a bovine pathogen that transforms lymphocytes.</title>
        <authorList>
            <person name="Gardner M.J."/>
            <person name="Bishop R."/>
            <person name="Shah T."/>
            <person name="de Villiers E.P."/>
            <person name="Carlton J.M."/>
            <person name="Hall N."/>
            <person name="Ren Q."/>
            <person name="Paulsen I.T."/>
            <person name="Pain A."/>
            <person name="Berriman M."/>
            <person name="Wilson R.J.M."/>
            <person name="Sato S."/>
            <person name="Ralph S.A."/>
            <person name="Mann D.J."/>
            <person name="Xiong Z."/>
            <person name="Shallom S.J."/>
            <person name="Weidman J."/>
            <person name="Jiang L."/>
            <person name="Lynn J."/>
            <person name="Weaver B."/>
            <person name="Shoaibi A."/>
            <person name="Domingo A.R."/>
            <person name="Wasawo D."/>
            <person name="Crabtree J."/>
            <person name="Wortman J.R."/>
            <person name="Haas B."/>
            <person name="Angiuoli S.V."/>
            <person name="Creasy T.H."/>
            <person name="Lu C."/>
            <person name="Suh B."/>
            <person name="Silva J.C."/>
            <person name="Utterback T.R."/>
            <person name="Feldblyum T.V."/>
            <person name="Pertea M."/>
            <person name="Allen J."/>
            <person name="Nierman W.C."/>
            <person name="Taracha E.L.N."/>
            <person name="Salzberg S.L."/>
            <person name="White O.R."/>
            <person name="Fitzhugh H.A."/>
            <person name="Morzaria S."/>
            <person name="Venter J.C."/>
            <person name="Fraser C.M."/>
            <person name="Nene V."/>
        </authorList>
    </citation>
    <scope>NUCLEOTIDE SEQUENCE [LARGE SCALE GENOMIC DNA]</scope>
    <source>
        <strain evidence="1 2">Muguga</strain>
    </source>
</reference>
<dbReference type="Pfam" id="PF07047">
    <property type="entry name" value="OPA3"/>
    <property type="match status" value="1"/>
</dbReference>
<name>Q4N3K8_THEPA</name>
<protein>
    <submittedName>
        <fullName evidence="1">Uncharacterized protein</fullName>
    </submittedName>
</protein>
<accession>Q4N3K8</accession>
<evidence type="ECO:0000313" key="1">
    <source>
        <dbReference type="EMBL" id="EAN31986.1"/>
    </source>
</evidence>
<dbReference type="RefSeq" id="XP_764269.1">
    <property type="nucleotide sequence ID" value="XM_759176.1"/>
</dbReference>